<keyword evidence="2" id="KW-0472">Membrane</keyword>
<dbReference type="KEGG" id="kbi:30205501"/>
<reference evidence="3" key="1">
    <citation type="submission" date="2013-07" db="EMBL/GenBank/DDBJ databases">
        <title>The Genome Sequence of Cryptococcus bestiolae CBS10118.</title>
        <authorList>
            <consortium name="The Broad Institute Genome Sequencing Platform"/>
            <person name="Cuomo C."/>
            <person name="Litvintseva A."/>
            <person name="Chen Y."/>
            <person name="Heitman J."/>
            <person name="Sun S."/>
            <person name="Springer D."/>
            <person name="Dromer F."/>
            <person name="Young S.K."/>
            <person name="Zeng Q."/>
            <person name="Gargeya S."/>
            <person name="Fitzgerald M."/>
            <person name="Abouelleil A."/>
            <person name="Alvarado L."/>
            <person name="Berlin A.M."/>
            <person name="Chapman S.B."/>
            <person name="Dewar J."/>
            <person name="Goldberg J."/>
            <person name="Griggs A."/>
            <person name="Gujja S."/>
            <person name="Hansen M."/>
            <person name="Howarth C."/>
            <person name="Imamovic A."/>
            <person name="Larimer J."/>
            <person name="McCowan C."/>
            <person name="Murphy C."/>
            <person name="Pearson M."/>
            <person name="Priest M."/>
            <person name="Roberts A."/>
            <person name="Saif S."/>
            <person name="Shea T."/>
            <person name="Sykes S."/>
            <person name="Wortman J."/>
            <person name="Nusbaum C."/>
            <person name="Birren B."/>
        </authorList>
    </citation>
    <scope>NUCLEOTIDE SEQUENCE [LARGE SCALE GENOMIC DNA]</scope>
    <source>
        <strain evidence="3">CBS 10118</strain>
    </source>
</reference>
<organism evidence="3">
    <name type="scientific">Kwoniella bestiolae CBS 10118</name>
    <dbReference type="NCBI Taxonomy" id="1296100"/>
    <lineage>
        <taxon>Eukaryota</taxon>
        <taxon>Fungi</taxon>
        <taxon>Dikarya</taxon>
        <taxon>Basidiomycota</taxon>
        <taxon>Agaricomycotina</taxon>
        <taxon>Tremellomycetes</taxon>
        <taxon>Tremellales</taxon>
        <taxon>Cryptococcaceae</taxon>
        <taxon>Kwoniella</taxon>
    </lineage>
</organism>
<dbReference type="AlphaFoldDB" id="A0A1B9GEZ0"/>
<evidence type="ECO:0000313" key="3">
    <source>
        <dbReference type="EMBL" id="OCF29593.1"/>
    </source>
</evidence>
<keyword evidence="2" id="KW-1133">Transmembrane helix</keyword>
<feature type="region of interest" description="Disordered" evidence="1">
    <location>
        <begin position="51"/>
        <end position="74"/>
    </location>
</feature>
<gene>
    <name evidence="3" type="ORF">I302_01102</name>
    <name evidence="4" type="ORF">I302_102412</name>
</gene>
<dbReference type="RefSeq" id="XP_019050663.1">
    <property type="nucleotide sequence ID" value="XM_019187785.1"/>
</dbReference>
<evidence type="ECO:0000313" key="4">
    <source>
        <dbReference type="EMBL" id="WVW80430.1"/>
    </source>
</evidence>
<proteinExistence type="predicted"/>
<dbReference type="EMBL" id="KI894018">
    <property type="protein sequence ID" value="OCF29593.1"/>
    <property type="molecule type" value="Genomic_DNA"/>
</dbReference>
<dbReference type="VEuPathDB" id="FungiDB:I302_01102"/>
<dbReference type="OrthoDB" id="2596855at2759"/>
<name>A0A1B9GEZ0_9TREE</name>
<reference evidence="3" key="3">
    <citation type="submission" date="2014-01" db="EMBL/GenBank/DDBJ databases">
        <title>Evolution of pathogenesis and genome organization in the Tremellales.</title>
        <authorList>
            <person name="Cuomo C."/>
            <person name="Litvintseva A."/>
            <person name="Heitman J."/>
            <person name="Chen Y."/>
            <person name="Sun S."/>
            <person name="Springer D."/>
            <person name="Dromer F."/>
            <person name="Young S."/>
            <person name="Zeng Q."/>
            <person name="Chapman S."/>
            <person name="Gujja S."/>
            <person name="Saif S."/>
            <person name="Birren B."/>
        </authorList>
    </citation>
    <scope>NUCLEOTIDE SEQUENCE</scope>
    <source>
        <strain evidence="3">CBS 10118</strain>
    </source>
</reference>
<reference evidence="4" key="2">
    <citation type="submission" date="2013-07" db="EMBL/GenBank/DDBJ databases">
        <authorList>
            <consortium name="The Broad Institute Genome Sequencing Platform"/>
            <person name="Cuomo C."/>
            <person name="Litvintseva A."/>
            <person name="Chen Y."/>
            <person name="Heitman J."/>
            <person name="Sun S."/>
            <person name="Springer D."/>
            <person name="Dromer F."/>
            <person name="Young S.K."/>
            <person name="Zeng Q."/>
            <person name="Gargeya S."/>
            <person name="Fitzgerald M."/>
            <person name="Abouelleil A."/>
            <person name="Alvarado L."/>
            <person name="Berlin A.M."/>
            <person name="Chapman S.B."/>
            <person name="Dewar J."/>
            <person name="Goldberg J."/>
            <person name="Griggs A."/>
            <person name="Gujja S."/>
            <person name="Hansen M."/>
            <person name="Howarth C."/>
            <person name="Imamovic A."/>
            <person name="Larimer J."/>
            <person name="McCowan C."/>
            <person name="Murphy C."/>
            <person name="Pearson M."/>
            <person name="Priest M."/>
            <person name="Roberts A."/>
            <person name="Saif S."/>
            <person name="Shea T."/>
            <person name="Sykes S."/>
            <person name="Wortman J."/>
            <person name="Nusbaum C."/>
            <person name="Birren B."/>
        </authorList>
    </citation>
    <scope>NUCLEOTIDE SEQUENCE</scope>
    <source>
        <strain evidence="4">CBS 10118</strain>
    </source>
</reference>
<keyword evidence="5" id="KW-1185">Reference proteome</keyword>
<feature type="transmembrane region" description="Helical" evidence="2">
    <location>
        <begin position="20"/>
        <end position="41"/>
    </location>
</feature>
<reference evidence="4" key="4">
    <citation type="submission" date="2024-02" db="EMBL/GenBank/DDBJ databases">
        <title>Comparative genomics of Cryptococcus and Kwoniella reveals pathogenesis evolution and contrasting modes of karyotype evolution via chromosome fusion or intercentromeric recombination.</title>
        <authorList>
            <person name="Coelho M.A."/>
            <person name="David-Palma M."/>
            <person name="Shea T."/>
            <person name="Bowers K."/>
            <person name="McGinley-Smith S."/>
            <person name="Mohammad A.W."/>
            <person name="Gnirke A."/>
            <person name="Yurkov A.M."/>
            <person name="Nowrousian M."/>
            <person name="Sun S."/>
            <person name="Cuomo C.A."/>
            <person name="Heitman J."/>
        </authorList>
    </citation>
    <scope>NUCLEOTIDE SEQUENCE</scope>
    <source>
        <strain evidence="4">CBS 10118</strain>
    </source>
</reference>
<evidence type="ECO:0000313" key="5">
    <source>
        <dbReference type="Proteomes" id="UP000092730"/>
    </source>
</evidence>
<evidence type="ECO:0000256" key="1">
    <source>
        <dbReference type="SAM" id="MobiDB-lite"/>
    </source>
</evidence>
<accession>A0A1B9GEZ0</accession>
<dbReference type="GeneID" id="30205501"/>
<evidence type="ECO:0000256" key="2">
    <source>
        <dbReference type="SAM" id="Phobius"/>
    </source>
</evidence>
<protein>
    <submittedName>
        <fullName evidence="3">Uncharacterized protein</fullName>
    </submittedName>
</protein>
<dbReference type="STRING" id="1296100.A0A1B9GEZ0"/>
<keyword evidence="2" id="KW-0812">Transmembrane</keyword>
<dbReference type="Proteomes" id="UP000092730">
    <property type="component" value="Chromosome 1"/>
</dbReference>
<sequence length="200" mass="21611">MGRLSRSKKEDGEEESGVDTLIMVGDGCFILILLTTLFLILRQTLKLLSQFRPPSPPSSTSSVSPSQEGEAPWTLPALPSYVDAVGRTQRTGDVEDRWIVGECLPRYGDERGSKLLLRSRSAEVGLLRGGPRGRIEVINPGEEVQDGQTQGGDRRPEGGLQVHVDGEGGMDPPEGEMVVVNQDGGVEKDEGDATNQNNEK</sequence>
<dbReference type="EMBL" id="CP144541">
    <property type="protein sequence ID" value="WVW80430.1"/>
    <property type="molecule type" value="Genomic_DNA"/>
</dbReference>
<feature type="region of interest" description="Disordered" evidence="1">
    <location>
        <begin position="138"/>
        <end position="200"/>
    </location>
</feature>